<dbReference type="EMBL" id="CP003051">
    <property type="protein sequence ID" value="AGA91209.1"/>
    <property type="molecule type" value="Genomic_DNA"/>
</dbReference>
<organism evidence="1 2">
    <name type="scientific">Thioflavicoccus mobilis 8321</name>
    <dbReference type="NCBI Taxonomy" id="765912"/>
    <lineage>
        <taxon>Bacteria</taxon>
        <taxon>Pseudomonadati</taxon>
        <taxon>Pseudomonadota</taxon>
        <taxon>Gammaproteobacteria</taxon>
        <taxon>Chromatiales</taxon>
        <taxon>Chromatiaceae</taxon>
        <taxon>Thioflavicoccus</taxon>
    </lineage>
</organism>
<dbReference type="RefSeq" id="WP_015281342.1">
    <property type="nucleotide sequence ID" value="NC_019940.1"/>
</dbReference>
<dbReference type="AlphaFoldDB" id="L0H0V1"/>
<reference evidence="1 2" key="1">
    <citation type="submission" date="2011-09" db="EMBL/GenBank/DDBJ databases">
        <title>Complete sequence of chromosome of Thioflavicoccus mobilis 8321.</title>
        <authorList>
            <consortium name="US DOE Joint Genome Institute"/>
            <person name="Lucas S."/>
            <person name="Han J."/>
            <person name="Lapidus A."/>
            <person name="Cheng J.-F."/>
            <person name="Goodwin L."/>
            <person name="Pitluck S."/>
            <person name="Peters L."/>
            <person name="Ovchinnikova G."/>
            <person name="Lu M."/>
            <person name="Detter J.C."/>
            <person name="Han C."/>
            <person name="Tapia R."/>
            <person name="Land M."/>
            <person name="Hauser L."/>
            <person name="Kyrpides N."/>
            <person name="Ivanova N."/>
            <person name="Pagani I."/>
            <person name="Vogl K."/>
            <person name="Liu Z."/>
            <person name="Imhoff J."/>
            <person name="Thiel V."/>
            <person name="Frigaard N.-U."/>
            <person name="Bryant D."/>
            <person name="Woyke T."/>
        </authorList>
    </citation>
    <scope>NUCLEOTIDE SEQUENCE [LARGE SCALE GENOMIC DNA]</scope>
    <source>
        <strain evidence="1 2">8321</strain>
    </source>
</reference>
<dbReference type="OrthoDB" id="5770441at2"/>
<proteinExistence type="predicted"/>
<gene>
    <name evidence="1" type="ORF">Thimo_2479</name>
</gene>
<dbReference type="HOGENOM" id="CLU_1854313_0_0_6"/>
<accession>L0H0V1</accession>
<dbReference type="KEGG" id="tmb:Thimo_2479"/>
<evidence type="ECO:0000313" key="1">
    <source>
        <dbReference type="EMBL" id="AGA91209.1"/>
    </source>
</evidence>
<keyword evidence="2" id="KW-1185">Reference proteome</keyword>
<sequence length="138" mass="15083">MTEDHARLARYRDRLVADTQPEMGWAEHLSILLGVCEELQSSRSGLALMDAAVGLEPSLAAVLRPALTDMQQAHQALRQEALGLLERLAARIDDTGTRSGNGPLSANRRTTTRVEVDRATRLFLSLDLGSAPGAMRRH</sequence>
<dbReference type="Proteomes" id="UP000010816">
    <property type="component" value="Chromosome"/>
</dbReference>
<dbReference type="eggNOG" id="ENOG5033ICT">
    <property type="taxonomic scope" value="Bacteria"/>
</dbReference>
<evidence type="ECO:0000313" key="2">
    <source>
        <dbReference type="Proteomes" id="UP000010816"/>
    </source>
</evidence>
<protein>
    <submittedName>
        <fullName evidence="1">Uncharacterized protein</fullName>
    </submittedName>
</protein>
<name>L0H0V1_9GAMM</name>